<accession>A0A3S5B4T3</accession>
<keyword evidence="2" id="KW-1185">Reference proteome</keyword>
<dbReference type="AlphaFoldDB" id="A0A3S5B4T3"/>
<evidence type="ECO:0000313" key="2">
    <source>
        <dbReference type="Proteomes" id="UP000784294"/>
    </source>
</evidence>
<evidence type="ECO:0000313" key="1">
    <source>
        <dbReference type="EMBL" id="VEL40404.1"/>
    </source>
</evidence>
<dbReference type="Proteomes" id="UP000784294">
    <property type="component" value="Unassembled WGS sequence"/>
</dbReference>
<sequence length="127" mass="14607">MSHLVRDINLIHASTLSPRQYASFARLFHELNFTACHPHREPDEGDLPFQLPSPTKWGDSLCWNGTAMIERPAACRWEARLPRLLYHGQPEGWFSHGNWHFASCLTFPCELAPPTCFLIHRSIRLAT</sequence>
<organism evidence="1 2">
    <name type="scientific">Protopolystoma xenopodis</name>
    <dbReference type="NCBI Taxonomy" id="117903"/>
    <lineage>
        <taxon>Eukaryota</taxon>
        <taxon>Metazoa</taxon>
        <taxon>Spiralia</taxon>
        <taxon>Lophotrochozoa</taxon>
        <taxon>Platyhelminthes</taxon>
        <taxon>Monogenea</taxon>
        <taxon>Polyopisthocotylea</taxon>
        <taxon>Polystomatidea</taxon>
        <taxon>Polystomatidae</taxon>
        <taxon>Protopolystoma</taxon>
    </lineage>
</organism>
<dbReference type="EMBL" id="CAAALY010264741">
    <property type="protein sequence ID" value="VEL40404.1"/>
    <property type="molecule type" value="Genomic_DNA"/>
</dbReference>
<name>A0A3S5B4T3_9PLAT</name>
<reference evidence="1" key="1">
    <citation type="submission" date="2018-11" db="EMBL/GenBank/DDBJ databases">
        <authorList>
            <consortium name="Pathogen Informatics"/>
        </authorList>
    </citation>
    <scope>NUCLEOTIDE SEQUENCE</scope>
</reference>
<proteinExistence type="predicted"/>
<comment type="caution">
    <text evidence="1">The sequence shown here is derived from an EMBL/GenBank/DDBJ whole genome shotgun (WGS) entry which is preliminary data.</text>
</comment>
<gene>
    <name evidence="1" type="ORF">PXEA_LOCUS33844</name>
</gene>
<protein>
    <submittedName>
        <fullName evidence="1">Uncharacterized protein</fullName>
    </submittedName>
</protein>